<keyword evidence="3" id="KW-0106">Calcium</keyword>
<dbReference type="PANTHER" id="PTHR45911">
    <property type="entry name" value="C2 DOMAIN-CONTAINING PROTEIN"/>
    <property type="match status" value="1"/>
</dbReference>
<dbReference type="SUPFAM" id="SSF49562">
    <property type="entry name" value="C2 domain (Calcium/lipid-binding domain, CaLB)"/>
    <property type="match status" value="1"/>
</dbReference>
<protein>
    <submittedName>
        <fullName evidence="5">PLA2G4D protein</fullName>
    </submittedName>
</protein>
<dbReference type="Gene3D" id="2.60.40.150">
    <property type="entry name" value="C2 domain"/>
    <property type="match status" value="1"/>
</dbReference>
<keyword evidence="2" id="KW-0479">Metal-binding</keyword>
<dbReference type="PANTHER" id="PTHR45911:SF4">
    <property type="entry name" value="MULTIPLE C2 AND TRANSMEMBRANE DOMAIN-CONTAINING PROTEIN"/>
    <property type="match status" value="1"/>
</dbReference>
<feature type="domain" description="C2" evidence="4">
    <location>
        <begin position="1"/>
        <end position="86"/>
    </location>
</feature>
<dbReference type="PROSITE" id="PS50004">
    <property type="entry name" value="C2"/>
    <property type="match status" value="1"/>
</dbReference>
<organism evidence="5 6">
    <name type="scientific">Branchiostoma lanceolatum</name>
    <name type="common">Common lancelet</name>
    <name type="synonym">Amphioxus lanceolatum</name>
    <dbReference type="NCBI Taxonomy" id="7740"/>
    <lineage>
        <taxon>Eukaryota</taxon>
        <taxon>Metazoa</taxon>
        <taxon>Chordata</taxon>
        <taxon>Cephalochordata</taxon>
        <taxon>Leptocardii</taxon>
        <taxon>Amphioxiformes</taxon>
        <taxon>Branchiostomatidae</taxon>
        <taxon>Branchiostoma</taxon>
    </lineage>
</organism>
<dbReference type="Pfam" id="PF00168">
    <property type="entry name" value="C2"/>
    <property type="match status" value="1"/>
</dbReference>
<evidence type="ECO:0000313" key="6">
    <source>
        <dbReference type="Proteomes" id="UP000838412"/>
    </source>
</evidence>
<keyword evidence="6" id="KW-1185">Reference proteome</keyword>
<evidence type="ECO:0000256" key="3">
    <source>
        <dbReference type="ARBA" id="ARBA00022837"/>
    </source>
</evidence>
<dbReference type="SMART" id="SM00239">
    <property type="entry name" value="C2"/>
    <property type="match status" value="1"/>
</dbReference>
<accession>A0A8K0A562</accession>
<comment type="similarity">
    <text evidence="1">Belongs to the MCTP family.</text>
</comment>
<dbReference type="Proteomes" id="UP000838412">
    <property type="component" value="Chromosome 7"/>
</dbReference>
<sequence>MRALLCDADPYIVLAVNDGKPVKTKVCRATQNPNWDERFDLSVTSRSRNVIFTILDLDTVGQDDIMGTANVNLDELTSGKEKKMALDVQGGGTLNVRLYLKMHDKPKVIKEGDKVVKQISLPFMAPVFQSELDVIRNEFD</sequence>
<evidence type="ECO:0000256" key="1">
    <source>
        <dbReference type="ARBA" id="ARBA00007923"/>
    </source>
</evidence>
<dbReference type="InterPro" id="IPR035892">
    <property type="entry name" value="C2_domain_sf"/>
</dbReference>
<dbReference type="GO" id="GO:0016020">
    <property type="term" value="C:membrane"/>
    <property type="evidence" value="ECO:0007669"/>
    <property type="project" value="TreeGrafter"/>
</dbReference>
<dbReference type="AlphaFoldDB" id="A0A8K0A562"/>
<name>A0A8K0A562_BRALA</name>
<dbReference type="InterPro" id="IPR000008">
    <property type="entry name" value="C2_dom"/>
</dbReference>
<evidence type="ECO:0000259" key="4">
    <source>
        <dbReference type="PROSITE" id="PS50004"/>
    </source>
</evidence>
<dbReference type="OrthoDB" id="63267at2759"/>
<reference evidence="5" key="1">
    <citation type="submission" date="2022-01" db="EMBL/GenBank/DDBJ databases">
        <authorList>
            <person name="Braso-Vives M."/>
        </authorList>
    </citation>
    <scope>NUCLEOTIDE SEQUENCE</scope>
</reference>
<gene>
    <name evidence="5" type="primary">PLA2G4D</name>
    <name evidence="5" type="ORF">BLAG_LOCUS21804</name>
</gene>
<dbReference type="EMBL" id="OV696692">
    <property type="protein sequence ID" value="CAH1269049.1"/>
    <property type="molecule type" value="Genomic_DNA"/>
</dbReference>
<evidence type="ECO:0000256" key="2">
    <source>
        <dbReference type="ARBA" id="ARBA00022723"/>
    </source>
</evidence>
<evidence type="ECO:0000313" key="5">
    <source>
        <dbReference type="EMBL" id="CAH1269049.1"/>
    </source>
</evidence>
<proteinExistence type="inferred from homology"/>
<dbReference type="GO" id="GO:0005509">
    <property type="term" value="F:calcium ion binding"/>
    <property type="evidence" value="ECO:0007669"/>
    <property type="project" value="TreeGrafter"/>
</dbReference>